<dbReference type="Gene3D" id="1.50.10.160">
    <property type="match status" value="1"/>
</dbReference>
<dbReference type="PANTHER" id="PTHR31739:SF3">
    <property type="entry name" value="ENT-KAUR-16-ENE SYNTHASE, CHLOROPLASTIC"/>
    <property type="match status" value="1"/>
</dbReference>
<dbReference type="InterPro" id="IPR050148">
    <property type="entry name" value="Terpene_synthase-like"/>
</dbReference>
<dbReference type="InterPro" id="IPR008930">
    <property type="entry name" value="Terpenoid_cyclase/PrenylTrfase"/>
</dbReference>
<dbReference type="OrthoDB" id="2343925at2759"/>
<organism evidence="6 7">
    <name type="scientific">Thalictrum thalictroides</name>
    <name type="common">Rue-anemone</name>
    <name type="synonym">Anemone thalictroides</name>
    <dbReference type="NCBI Taxonomy" id="46969"/>
    <lineage>
        <taxon>Eukaryota</taxon>
        <taxon>Viridiplantae</taxon>
        <taxon>Streptophyta</taxon>
        <taxon>Embryophyta</taxon>
        <taxon>Tracheophyta</taxon>
        <taxon>Spermatophyta</taxon>
        <taxon>Magnoliopsida</taxon>
        <taxon>Ranunculales</taxon>
        <taxon>Ranunculaceae</taxon>
        <taxon>Thalictroideae</taxon>
        <taxon>Thalictrum</taxon>
    </lineage>
</organism>
<dbReference type="Proteomes" id="UP000554482">
    <property type="component" value="Unassembled WGS sequence"/>
</dbReference>
<protein>
    <submittedName>
        <fullName evidence="6">Ent-kaurene synthase</fullName>
    </submittedName>
</protein>
<evidence type="ECO:0000259" key="5">
    <source>
        <dbReference type="Pfam" id="PF01397"/>
    </source>
</evidence>
<accession>A0A7J6VBR2</accession>
<dbReference type="FunFam" id="1.50.10.130:FF:000002">
    <property type="entry name" value="Ent-copalyl diphosphate synthase, chloroplastic"/>
    <property type="match status" value="1"/>
</dbReference>
<keyword evidence="2" id="KW-0479">Metal-binding</keyword>
<dbReference type="SUPFAM" id="SSF48239">
    <property type="entry name" value="Terpenoid cyclases/Protein prenyltransferases"/>
    <property type="match status" value="2"/>
</dbReference>
<name>A0A7J6VBR2_THATH</name>
<proteinExistence type="predicted"/>
<evidence type="ECO:0000313" key="6">
    <source>
        <dbReference type="EMBL" id="KAF5182187.1"/>
    </source>
</evidence>
<dbReference type="EMBL" id="JABWDY010035126">
    <property type="protein sequence ID" value="KAF5182187.1"/>
    <property type="molecule type" value="Genomic_DNA"/>
</dbReference>
<feature type="domain" description="Terpene synthase N-terminal" evidence="5">
    <location>
        <begin position="173"/>
        <end position="368"/>
    </location>
</feature>
<comment type="cofactor">
    <cofactor evidence="1">
        <name>Mg(2+)</name>
        <dbReference type="ChEBI" id="CHEBI:18420"/>
    </cofactor>
</comment>
<dbReference type="Gene3D" id="1.50.10.130">
    <property type="entry name" value="Terpene synthase, N-terminal domain"/>
    <property type="match status" value="1"/>
</dbReference>
<keyword evidence="7" id="KW-1185">Reference proteome</keyword>
<sequence>MFKKVELSVSSYDTAWLARVPTMGSSLEPCFPQCLKWLLDNQHHDGSWCLPSRHDLMIKDSLMSTLACVLALRKWEIGEEHVSKGIEFMGSNFGAIMDKKQLSPMGFNIIFPSMVENAKDLGLKLPFSPNSVDKLRKNRNLELERLSRCNTKGSKSYLAYVSEGLTESYDPTEILKYQRKNGSLFNSPATTASLLVHSHDDKCLDYLHSLLDKYGSAVPTIYPNDIFIRLCMVDRIERLGISRHFIHEITVVLNETYRCWLQRDEEIFLDMQTCALAFRLLKKNGYEVSSDALADFNEEKHFFESSAGGQNLKDIYSVLELYKASEITTSPDDLVLETLHSWTSRYLKQGLENGAIPDEKFQKQVKNAVEFPYDVNVDRLDNRTNIESYNVDEIQILKALHR</sequence>
<evidence type="ECO:0000256" key="4">
    <source>
        <dbReference type="ARBA" id="ARBA00023239"/>
    </source>
</evidence>
<reference evidence="6 7" key="1">
    <citation type="submission" date="2020-06" db="EMBL/GenBank/DDBJ databases">
        <title>Transcriptomic and genomic resources for Thalictrum thalictroides and T. hernandezii: Facilitating candidate gene discovery in an emerging model plant lineage.</title>
        <authorList>
            <person name="Arias T."/>
            <person name="Riano-Pachon D.M."/>
            <person name="Di Stilio V.S."/>
        </authorList>
    </citation>
    <scope>NUCLEOTIDE SEQUENCE [LARGE SCALE GENOMIC DNA]</scope>
    <source>
        <strain evidence="7">cv. WT478/WT964</strain>
        <tissue evidence="6">Leaves</tissue>
    </source>
</reference>
<dbReference type="GO" id="GO:0016102">
    <property type="term" value="P:diterpenoid biosynthetic process"/>
    <property type="evidence" value="ECO:0007669"/>
    <property type="project" value="TreeGrafter"/>
</dbReference>
<dbReference type="InterPro" id="IPR001906">
    <property type="entry name" value="Terpene_synth_N"/>
</dbReference>
<dbReference type="SFLD" id="SFLDG01014">
    <property type="entry name" value="Terpene_Cyclase_Like_1_N-term"/>
    <property type="match status" value="1"/>
</dbReference>
<evidence type="ECO:0000256" key="1">
    <source>
        <dbReference type="ARBA" id="ARBA00001946"/>
    </source>
</evidence>
<dbReference type="GO" id="GO:0010333">
    <property type="term" value="F:terpene synthase activity"/>
    <property type="evidence" value="ECO:0007669"/>
    <property type="project" value="InterPro"/>
</dbReference>
<dbReference type="PANTHER" id="PTHR31739">
    <property type="entry name" value="ENT-COPALYL DIPHOSPHATE SYNTHASE, CHLOROPLASTIC"/>
    <property type="match status" value="1"/>
</dbReference>
<evidence type="ECO:0000313" key="7">
    <source>
        <dbReference type="Proteomes" id="UP000554482"/>
    </source>
</evidence>
<dbReference type="Pfam" id="PF01397">
    <property type="entry name" value="Terpene_synth"/>
    <property type="match status" value="1"/>
</dbReference>
<dbReference type="InterPro" id="IPR036965">
    <property type="entry name" value="Terpene_synth_N_sf"/>
</dbReference>
<dbReference type="GO" id="GO:0000287">
    <property type="term" value="F:magnesium ion binding"/>
    <property type="evidence" value="ECO:0007669"/>
    <property type="project" value="TreeGrafter"/>
</dbReference>
<comment type="caution">
    <text evidence="6">The sequence shown here is derived from an EMBL/GenBank/DDBJ whole genome shotgun (WGS) entry which is preliminary data.</text>
</comment>
<dbReference type="AlphaFoldDB" id="A0A7J6VBR2"/>
<gene>
    <name evidence="6" type="ORF">FRX31_028226</name>
</gene>
<keyword evidence="4" id="KW-0456">Lyase</keyword>
<evidence type="ECO:0000256" key="2">
    <source>
        <dbReference type="ARBA" id="ARBA00022723"/>
    </source>
</evidence>
<evidence type="ECO:0000256" key="3">
    <source>
        <dbReference type="ARBA" id="ARBA00022842"/>
    </source>
</evidence>
<keyword evidence="3" id="KW-0460">Magnesium</keyword>
<dbReference type="FunFam" id="1.50.10.160:FF:000002">
    <property type="entry name" value="cis-abienol synthase, chloroplastic"/>
    <property type="match status" value="1"/>
</dbReference>